<sequence length="358" mass="40071">MEEDQELERKAIEELLKEAKRGKTRAETMGPMGWMKCPLAGTNKRFLINTIKNTLPSHKKQDHEQKEDSKEPAKSQSQKEEGRQKHRSHPYKHSIHARRSPPGKRGTRGGHEKSQTRSSKRSWMLLDPRGPASLEMLDNGKPFQESYVLELGEVIKGYRYFAGWADKWHSKTVPMDDLELAPALATGKAVVMKVAEQTPLSALCLASLIKEAGFPLGVVNIITGYGPTAGTAIAHHKAIIKVAFTSSTKMGHLIQKVAGNFSLKRVTLELGGKSPSIVLADADMDHAVEQCHEALFFNMGQCCCAGSQTFIEESIYDEFLERTMEKARQRRVGNPFELDTQQGPQVDREQFERILGYI</sequence>
<dbReference type="Proteomes" id="UP001057279">
    <property type="component" value="Linkage Group LG02"/>
</dbReference>
<organism evidence="1 2">
    <name type="scientific">Ovis ammon polii x Ovis aries</name>
    <dbReference type="NCBI Taxonomy" id="2918886"/>
    <lineage>
        <taxon>Eukaryota</taxon>
        <taxon>Metazoa</taxon>
        <taxon>Chordata</taxon>
        <taxon>Craniata</taxon>
        <taxon>Vertebrata</taxon>
        <taxon>Euteleostomi</taxon>
        <taxon>Mammalia</taxon>
        <taxon>Eutheria</taxon>
        <taxon>Laurasiatheria</taxon>
        <taxon>Artiodactyla</taxon>
        <taxon>Ruminantia</taxon>
        <taxon>Pecora</taxon>
        <taxon>Bovidae</taxon>
        <taxon>Caprinae</taxon>
        <taxon>Ovis</taxon>
    </lineage>
</organism>
<accession>A0ACB9VGL8</accession>
<name>A0ACB9VGL8_9CETA</name>
<evidence type="ECO:0000313" key="1">
    <source>
        <dbReference type="EMBL" id="KAI4589052.1"/>
    </source>
</evidence>
<reference evidence="1" key="1">
    <citation type="submission" date="2022-03" db="EMBL/GenBank/DDBJ databases">
        <title>Genomic analyses of argali, domestic sheep and their hybrids provide insights into chromosomal evolution, heterosis and genetic basis of agronomic traits.</title>
        <authorList>
            <person name="Li M."/>
        </authorList>
    </citation>
    <scope>NUCLEOTIDE SEQUENCE</scope>
    <source>
        <strain evidence="1">F1 hybrid</strain>
    </source>
</reference>
<gene>
    <name evidence="1" type="ORF">MJG53_003460</name>
</gene>
<keyword evidence="2" id="KW-1185">Reference proteome</keyword>
<proteinExistence type="predicted"/>
<protein>
    <submittedName>
        <fullName evidence="1">Uncharacterized protein</fullName>
    </submittedName>
</protein>
<dbReference type="EMBL" id="CM043027">
    <property type="protein sequence ID" value="KAI4589052.1"/>
    <property type="molecule type" value="Genomic_DNA"/>
</dbReference>
<evidence type="ECO:0000313" key="2">
    <source>
        <dbReference type="Proteomes" id="UP001057279"/>
    </source>
</evidence>
<comment type="caution">
    <text evidence="1">The sequence shown here is derived from an EMBL/GenBank/DDBJ whole genome shotgun (WGS) entry which is preliminary data.</text>
</comment>